<gene>
    <name evidence="2" type="ORF">FA09DRAFT_14775</name>
</gene>
<feature type="compositionally biased region" description="Basic residues" evidence="1">
    <location>
        <begin position="1"/>
        <end position="14"/>
    </location>
</feature>
<organism evidence="2 3">
    <name type="scientific">Tilletiopsis washingtonensis</name>
    <dbReference type="NCBI Taxonomy" id="58919"/>
    <lineage>
        <taxon>Eukaryota</taxon>
        <taxon>Fungi</taxon>
        <taxon>Dikarya</taxon>
        <taxon>Basidiomycota</taxon>
        <taxon>Ustilaginomycotina</taxon>
        <taxon>Exobasidiomycetes</taxon>
        <taxon>Entylomatales</taxon>
        <taxon>Entylomatales incertae sedis</taxon>
        <taxon>Tilletiopsis</taxon>
    </lineage>
</organism>
<dbReference type="AlphaFoldDB" id="A0A316ZI16"/>
<accession>A0A316ZI16</accession>
<dbReference type="RefSeq" id="XP_025601696.1">
    <property type="nucleotide sequence ID" value="XM_025739165.1"/>
</dbReference>
<dbReference type="EMBL" id="KZ819283">
    <property type="protein sequence ID" value="PWO01418.1"/>
    <property type="molecule type" value="Genomic_DNA"/>
</dbReference>
<proteinExistence type="predicted"/>
<dbReference type="GeneID" id="37266711"/>
<name>A0A316ZI16_9BASI</name>
<dbReference type="Proteomes" id="UP000245946">
    <property type="component" value="Unassembled WGS sequence"/>
</dbReference>
<feature type="region of interest" description="Disordered" evidence="1">
    <location>
        <begin position="92"/>
        <end position="134"/>
    </location>
</feature>
<evidence type="ECO:0000313" key="3">
    <source>
        <dbReference type="Proteomes" id="UP000245946"/>
    </source>
</evidence>
<sequence>MRRVAARGGRRQRRSATGGTRRASQRARSCVSCVPLGQACDRVVGGAEHGDEERVGDGCGGSKGFARSQRRGTGGASLRARCGALWEQRAAWRDRHSRGSGDRDGAVRAACSRSRRAAPSPSPSKSSHCAHARR</sequence>
<evidence type="ECO:0000256" key="1">
    <source>
        <dbReference type="SAM" id="MobiDB-lite"/>
    </source>
</evidence>
<reference evidence="2 3" key="1">
    <citation type="journal article" date="2018" name="Mol. Biol. Evol.">
        <title>Broad Genomic Sampling Reveals a Smut Pathogenic Ancestry of the Fungal Clade Ustilaginomycotina.</title>
        <authorList>
            <person name="Kijpornyongpan T."/>
            <person name="Mondo S.J."/>
            <person name="Barry K."/>
            <person name="Sandor L."/>
            <person name="Lee J."/>
            <person name="Lipzen A."/>
            <person name="Pangilinan J."/>
            <person name="LaButti K."/>
            <person name="Hainaut M."/>
            <person name="Henrissat B."/>
            <person name="Grigoriev I.V."/>
            <person name="Spatafora J.W."/>
            <person name="Aime M.C."/>
        </authorList>
    </citation>
    <scope>NUCLEOTIDE SEQUENCE [LARGE SCALE GENOMIC DNA]</scope>
    <source>
        <strain evidence="2 3">MCA 4186</strain>
    </source>
</reference>
<feature type="region of interest" description="Disordered" evidence="1">
    <location>
        <begin position="47"/>
        <end position="77"/>
    </location>
</feature>
<keyword evidence="3" id="KW-1185">Reference proteome</keyword>
<feature type="compositionally biased region" description="Basic and acidic residues" evidence="1">
    <location>
        <begin position="92"/>
        <end position="106"/>
    </location>
</feature>
<protein>
    <submittedName>
        <fullName evidence="2">Uncharacterized protein</fullName>
    </submittedName>
</protein>
<feature type="region of interest" description="Disordered" evidence="1">
    <location>
        <begin position="1"/>
        <end position="28"/>
    </location>
</feature>
<feature type="compositionally biased region" description="Low complexity" evidence="1">
    <location>
        <begin position="107"/>
        <end position="127"/>
    </location>
</feature>
<evidence type="ECO:0000313" key="2">
    <source>
        <dbReference type="EMBL" id="PWO01418.1"/>
    </source>
</evidence>